<dbReference type="EMBL" id="GHES01032999">
    <property type="protein sequence ID" value="MPA63558.1"/>
    <property type="molecule type" value="Transcribed_RNA"/>
</dbReference>
<reference evidence="3" key="1">
    <citation type="submission" date="2019-08" db="EMBL/GenBank/DDBJ databases">
        <title>Reference gene set and small RNA set construction with multiple tissues from Davidia involucrata Baill.</title>
        <authorList>
            <person name="Yang H."/>
            <person name="Zhou C."/>
            <person name="Li G."/>
            <person name="Wang J."/>
            <person name="Gao P."/>
            <person name="Wang M."/>
            <person name="Wang R."/>
            <person name="Zhao Y."/>
        </authorList>
    </citation>
    <scope>NUCLEOTIDE SEQUENCE</scope>
    <source>
        <tissue evidence="3">Mixed with DoveR01_LX</tissue>
    </source>
</reference>
<feature type="compositionally biased region" description="Basic and acidic residues" evidence="1">
    <location>
        <begin position="22"/>
        <end position="45"/>
    </location>
</feature>
<gene>
    <name evidence="2" type="ORF">Din_032998</name>
    <name evidence="3" type="ORF">Din_032999</name>
</gene>
<dbReference type="PANTHER" id="PTHR36387:SF2">
    <property type="entry name" value="UDP-N-ACETYLMURAMOYL-L-ALANYL-D-GLUTAMATE-2, 6-DIAMINOPIMELATE LIGASE"/>
    <property type="match status" value="1"/>
</dbReference>
<proteinExistence type="predicted"/>
<evidence type="ECO:0000256" key="1">
    <source>
        <dbReference type="SAM" id="MobiDB-lite"/>
    </source>
</evidence>
<feature type="compositionally biased region" description="Acidic residues" evidence="1">
    <location>
        <begin position="1"/>
        <end position="17"/>
    </location>
</feature>
<dbReference type="PANTHER" id="PTHR36387">
    <property type="entry name" value="UDP-N-ACETYLMURAMOYL-L-ALANYL-D-GLUTAMATE-2, 6-DIAMINOPIMELATE LIGASE"/>
    <property type="match status" value="1"/>
</dbReference>
<name>A0A5B7B5V2_DAVIN</name>
<feature type="compositionally biased region" description="Basic residues" evidence="1">
    <location>
        <begin position="46"/>
        <end position="57"/>
    </location>
</feature>
<feature type="region of interest" description="Disordered" evidence="1">
    <location>
        <begin position="1"/>
        <end position="123"/>
    </location>
</feature>
<evidence type="ECO:0000313" key="2">
    <source>
        <dbReference type="EMBL" id="MPA63557.1"/>
    </source>
</evidence>
<feature type="compositionally biased region" description="Basic residues" evidence="1">
    <location>
        <begin position="110"/>
        <end position="121"/>
    </location>
</feature>
<organism evidence="3">
    <name type="scientific">Davidia involucrata</name>
    <name type="common">Dove tree</name>
    <dbReference type="NCBI Taxonomy" id="16924"/>
    <lineage>
        <taxon>Eukaryota</taxon>
        <taxon>Viridiplantae</taxon>
        <taxon>Streptophyta</taxon>
        <taxon>Embryophyta</taxon>
        <taxon>Tracheophyta</taxon>
        <taxon>Spermatophyta</taxon>
        <taxon>Magnoliopsida</taxon>
        <taxon>eudicotyledons</taxon>
        <taxon>Gunneridae</taxon>
        <taxon>Pentapetalae</taxon>
        <taxon>asterids</taxon>
        <taxon>Cornales</taxon>
        <taxon>Nyssaceae</taxon>
        <taxon>Davidia</taxon>
    </lineage>
</organism>
<sequence>MSERDEDNDSDAPEEFTSEQGFQKDEEIRKVQKENKARVVREGKERRRQWAQKKTPRPSRGDESIQNVIETEAHKEPQENSGMLPNDIVELLAAREKHVFSSDSEEEKTRKKPTSKKRRPKYSGLEPVILKDIPHAQCLQNSLEFLKKRKMQVSRSSAVLNNSNQALRFLSTSGLLSKK</sequence>
<dbReference type="EMBL" id="GHES01032998">
    <property type="protein sequence ID" value="MPA63557.1"/>
    <property type="molecule type" value="Transcribed_RNA"/>
</dbReference>
<protein>
    <submittedName>
        <fullName evidence="3">Uncharacterized protein</fullName>
    </submittedName>
</protein>
<evidence type="ECO:0000313" key="3">
    <source>
        <dbReference type="EMBL" id="MPA63558.1"/>
    </source>
</evidence>
<dbReference type="AlphaFoldDB" id="A0A5B7B5V2"/>
<accession>A0A5B7B5V2</accession>